<dbReference type="PANTHER" id="PTHR19211">
    <property type="entry name" value="ATP-BINDING TRANSPORT PROTEIN-RELATED"/>
    <property type="match status" value="1"/>
</dbReference>
<dbReference type="SMART" id="SM00382">
    <property type="entry name" value="AAA"/>
    <property type="match status" value="1"/>
</dbReference>
<evidence type="ECO:0000259" key="5">
    <source>
        <dbReference type="PROSITE" id="PS50893"/>
    </source>
</evidence>
<feature type="region of interest" description="Disordered" evidence="4">
    <location>
        <begin position="1"/>
        <end position="95"/>
    </location>
</feature>
<dbReference type="Gene3D" id="3.40.50.300">
    <property type="entry name" value="P-loop containing nucleotide triphosphate hydrolases"/>
    <property type="match status" value="1"/>
</dbReference>
<keyword evidence="3" id="KW-0067">ATP-binding</keyword>
<feature type="domain" description="ABC transporter" evidence="5">
    <location>
        <begin position="128"/>
        <end position="380"/>
    </location>
</feature>
<proteinExistence type="predicted"/>
<evidence type="ECO:0000256" key="1">
    <source>
        <dbReference type="ARBA" id="ARBA00022737"/>
    </source>
</evidence>
<keyword evidence="7" id="KW-1185">Reference proteome</keyword>
<sequence length="453" mass="51063">MLASMDQKPDKTKKATSAKPKAKGPKVSSYTDGIDLPPSDEEEEEYPSEEEQTQSNRHQRQSLKPIDTSISEKELKKREKKEMLATQAAEHAKQEALKDDRDAFTVVIGSRASVLDGEDDADANVKDITVDNFSVSARGKELLKNTSVKISHGRRYGLVGPNGMGKSTLLKLLAWRKIPVPKNIDVLLVEQEVVGDDRTALQAVVSANEELVRLREEVAALQNSSPHGGEDESDLNGDDTGERLAELYERLQILGSDAAEAQASKILAGLGFTKEMQVRPTRSFSGGWRMRISLARALFVQPTLLLLDEPTNHLDLRAVLWLEEYLFRWKKTLVVVSHDRDFLNTVCTEIIHLHDMKLQFYRGNFDDFESGYEQRRKEMNKKFEIYEKQAKAAKRSGNRVQQEKVKDRAKFAAAKEAAKNKGKERLMRMNIQLRPRRSGEITVLSSTSLSLLN</sequence>
<dbReference type="PROSITE" id="PS00211">
    <property type="entry name" value="ABC_TRANSPORTER_1"/>
    <property type="match status" value="1"/>
</dbReference>
<evidence type="ECO:0000313" key="7">
    <source>
        <dbReference type="Proteomes" id="UP001472677"/>
    </source>
</evidence>
<comment type="caution">
    <text evidence="6">The sequence shown here is derived from an EMBL/GenBank/DDBJ whole genome shotgun (WGS) entry which is preliminary data.</text>
</comment>
<keyword evidence="2" id="KW-0547">Nucleotide-binding</keyword>
<gene>
    <name evidence="6" type="ORF">V6N12_037143</name>
</gene>
<dbReference type="CDD" id="cd03221">
    <property type="entry name" value="ABCF_EF-3"/>
    <property type="match status" value="1"/>
</dbReference>
<evidence type="ECO:0000313" key="6">
    <source>
        <dbReference type="EMBL" id="KAK8484909.1"/>
    </source>
</evidence>
<dbReference type="InterPro" id="IPR017871">
    <property type="entry name" value="ABC_transporter-like_CS"/>
</dbReference>
<dbReference type="PROSITE" id="PS50893">
    <property type="entry name" value="ABC_TRANSPORTER_2"/>
    <property type="match status" value="1"/>
</dbReference>
<feature type="compositionally biased region" description="Basic and acidic residues" evidence="4">
    <location>
        <begin position="70"/>
        <end position="83"/>
    </location>
</feature>
<evidence type="ECO:0000256" key="2">
    <source>
        <dbReference type="ARBA" id="ARBA00022741"/>
    </source>
</evidence>
<accession>A0ABR1ZW68</accession>
<name>A0ABR1ZW68_9ROSI</name>
<dbReference type="InterPro" id="IPR027417">
    <property type="entry name" value="P-loop_NTPase"/>
</dbReference>
<dbReference type="InterPro" id="IPR003439">
    <property type="entry name" value="ABC_transporter-like_ATP-bd"/>
</dbReference>
<feature type="compositionally biased region" description="Basic residues" evidence="4">
    <location>
        <begin position="14"/>
        <end position="24"/>
    </location>
</feature>
<feature type="compositionally biased region" description="Acidic residues" evidence="4">
    <location>
        <begin position="38"/>
        <end position="52"/>
    </location>
</feature>
<organism evidence="6 7">
    <name type="scientific">Hibiscus sabdariffa</name>
    <name type="common">roselle</name>
    <dbReference type="NCBI Taxonomy" id="183260"/>
    <lineage>
        <taxon>Eukaryota</taxon>
        <taxon>Viridiplantae</taxon>
        <taxon>Streptophyta</taxon>
        <taxon>Embryophyta</taxon>
        <taxon>Tracheophyta</taxon>
        <taxon>Spermatophyta</taxon>
        <taxon>Magnoliopsida</taxon>
        <taxon>eudicotyledons</taxon>
        <taxon>Gunneridae</taxon>
        <taxon>Pentapetalae</taxon>
        <taxon>rosids</taxon>
        <taxon>malvids</taxon>
        <taxon>Malvales</taxon>
        <taxon>Malvaceae</taxon>
        <taxon>Malvoideae</taxon>
        <taxon>Hibiscus</taxon>
    </lineage>
</organism>
<dbReference type="PANTHER" id="PTHR19211:SF14">
    <property type="entry name" value="ATP-BINDING CASSETTE SUB-FAMILY F MEMBER 1"/>
    <property type="match status" value="1"/>
</dbReference>
<evidence type="ECO:0000256" key="3">
    <source>
        <dbReference type="ARBA" id="ARBA00022840"/>
    </source>
</evidence>
<feature type="region of interest" description="Disordered" evidence="4">
    <location>
        <begin position="220"/>
        <end position="239"/>
    </location>
</feature>
<dbReference type="Pfam" id="PF00005">
    <property type="entry name" value="ABC_tran"/>
    <property type="match status" value="1"/>
</dbReference>
<dbReference type="SUPFAM" id="SSF52540">
    <property type="entry name" value="P-loop containing nucleoside triphosphate hydrolases"/>
    <property type="match status" value="1"/>
</dbReference>
<dbReference type="Proteomes" id="UP001472677">
    <property type="component" value="Unassembled WGS sequence"/>
</dbReference>
<dbReference type="EMBL" id="JBBPBM010001336">
    <property type="protein sequence ID" value="KAK8484909.1"/>
    <property type="molecule type" value="Genomic_DNA"/>
</dbReference>
<keyword evidence="1" id="KW-0677">Repeat</keyword>
<dbReference type="InterPro" id="IPR003593">
    <property type="entry name" value="AAA+_ATPase"/>
</dbReference>
<dbReference type="InterPro" id="IPR050611">
    <property type="entry name" value="ABCF"/>
</dbReference>
<protein>
    <recommendedName>
        <fullName evidence="5">ABC transporter domain-containing protein</fullName>
    </recommendedName>
</protein>
<reference evidence="6 7" key="1">
    <citation type="journal article" date="2024" name="G3 (Bethesda)">
        <title>Genome assembly of Hibiscus sabdariffa L. provides insights into metabolisms of medicinal natural products.</title>
        <authorList>
            <person name="Kim T."/>
        </authorList>
    </citation>
    <scope>NUCLEOTIDE SEQUENCE [LARGE SCALE GENOMIC DNA]</scope>
    <source>
        <strain evidence="6">TK-2024</strain>
        <tissue evidence="6">Old leaves</tissue>
    </source>
</reference>
<evidence type="ECO:0000256" key="4">
    <source>
        <dbReference type="SAM" id="MobiDB-lite"/>
    </source>
</evidence>